<organism evidence="3 4">
    <name type="scientific">Corynebacterium provencense</name>
    <dbReference type="NCBI Taxonomy" id="1737425"/>
    <lineage>
        <taxon>Bacteria</taxon>
        <taxon>Bacillati</taxon>
        <taxon>Actinomycetota</taxon>
        <taxon>Actinomycetes</taxon>
        <taxon>Mycobacteriales</taxon>
        <taxon>Corynebacteriaceae</taxon>
        <taxon>Corynebacterium</taxon>
    </lineage>
</organism>
<dbReference type="Proteomes" id="UP000247696">
    <property type="component" value="Chromosome"/>
</dbReference>
<name>A0A2Z3YSV7_9CORY</name>
<accession>A0A2Z3YSV7</accession>
<evidence type="ECO:0000313" key="4">
    <source>
        <dbReference type="Proteomes" id="UP000247696"/>
    </source>
</evidence>
<dbReference type="NCBIfam" id="NF045516">
    <property type="entry name" value="GlpR"/>
    <property type="match status" value="1"/>
</dbReference>
<keyword evidence="2" id="KW-1133">Transmembrane helix</keyword>
<dbReference type="AlphaFoldDB" id="A0A2Z3YSV7"/>
<proteinExistence type="predicted"/>
<dbReference type="EMBL" id="CP024988">
    <property type="protein sequence ID" value="AWT25674.1"/>
    <property type="molecule type" value="Genomic_DNA"/>
</dbReference>
<dbReference type="RefSeq" id="WP_110481158.1">
    <property type="nucleotide sequence ID" value="NZ_CP024988.1"/>
</dbReference>
<dbReference type="KEGG" id="cpre:Csp1_08660"/>
<feature type="transmembrane region" description="Helical" evidence="2">
    <location>
        <begin position="321"/>
        <end position="338"/>
    </location>
</feature>
<dbReference type="InterPro" id="IPR053779">
    <property type="entry name" value="GlpR"/>
</dbReference>
<dbReference type="STRING" id="1737425.GCA_900049755_00424"/>
<sequence length="461" mass="48788">MSSSLSSVILIGVVWLLIVTTLFVRRQTPVRRTSKALSETRVVHEGGTGITRPRRRPLPAESLYHSDQDATVELVEAEPEQVVIDDTRDEAVPAVIDGDVVTYRSLDDHDTGEFAPVRAGSVPDATVAEDREVSFRGEGEDAVAGETVTAGTEVDGAAPDETVVVAEPDGADVRDTDGAAVVDGDDEGADYTVEVPEVTDRAAASAGSGARFSSIDVAYIRGGDIDVSVGTDDDPLPVGSDGDHRDRTGVGGDSGAADTGRVHGSGDVSDEELYGGPDDELGAEELTEDDLDFVASRRGRGIYDPVASRELAEQRGRRRRAVLVGLAVVTLLSLVGAVVVSGALWTVVVATVTLTGVYLYSLRRQTVAERSLERRRLARMRRARLGVRNAEDPELGVPDRLRRPGAVIIETDDSDPELAELGYADVTFADTSEWDGRDGADSAVIRTAGAGTDGLLSVRVV</sequence>
<protein>
    <submittedName>
        <fullName evidence="3">Uncharacterized protein</fullName>
    </submittedName>
</protein>
<keyword evidence="2" id="KW-0812">Transmembrane</keyword>
<evidence type="ECO:0000256" key="1">
    <source>
        <dbReference type="SAM" id="MobiDB-lite"/>
    </source>
</evidence>
<gene>
    <name evidence="3" type="ORF">Csp1_08660</name>
</gene>
<feature type="compositionally biased region" description="Acidic residues" evidence="1">
    <location>
        <begin position="268"/>
        <end position="281"/>
    </location>
</feature>
<feature type="transmembrane region" description="Helical" evidence="2">
    <location>
        <begin position="344"/>
        <end position="362"/>
    </location>
</feature>
<evidence type="ECO:0000256" key="2">
    <source>
        <dbReference type="SAM" id="Phobius"/>
    </source>
</evidence>
<keyword evidence="2" id="KW-0472">Membrane</keyword>
<dbReference type="OrthoDB" id="3696421at2"/>
<feature type="transmembrane region" description="Helical" evidence="2">
    <location>
        <begin position="6"/>
        <end position="24"/>
    </location>
</feature>
<reference evidence="4" key="1">
    <citation type="submission" date="2017-11" db="EMBL/GenBank/DDBJ databases">
        <title>Otitis media/interna in a cat caused by the recently described species Corynebacterium provencense.</title>
        <authorList>
            <person name="Kittl S."/>
            <person name="Brodard I."/>
            <person name="Rychener L."/>
            <person name="Jores J."/>
            <person name="Roosje P."/>
            <person name="Gobeli Brawand S."/>
        </authorList>
    </citation>
    <scope>NUCLEOTIDE SEQUENCE [LARGE SCALE GENOMIC DNA]</scope>
    <source>
        <strain evidence="4">17KM38</strain>
    </source>
</reference>
<feature type="region of interest" description="Disordered" evidence="1">
    <location>
        <begin position="227"/>
        <end position="281"/>
    </location>
</feature>
<keyword evidence="4" id="KW-1185">Reference proteome</keyword>
<evidence type="ECO:0000313" key="3">
    <source>
        <dbReference type="EMBL" id="AWT25674.1"/>
    </source>
</evidence>